<dbReference type="Proteomes" id="UP000002707">
    <property type="component" value="Chromosome"/>
</dbReference>
<name>Q38Z18_LATSS</name>
<dbReference type="EMBL" id="CR936503">
    <property type="protein sequence ID" value="CAI54559.1"/>
    <property type="molecule type" value="Genomic_DNA"/>
</dbReference>
<reference evidence="3" key="1">
    <citation type="journal article" date="2005" name="Nat. Biotechnol.">
        <title>The complete genome sequence of the meat-borne lactic acid bacterium Lactobacillus sakei 23K.</title>
        <authorList>
            <person name="Chaillou S."/>
            <person name="Champomier-Verges M.-C."/>
            <person name="Cornet M."/>
            <person name="Crutz-Le Coq A.-M."/>
            <person name="Dudez A.-M."/>
            <person name="Martin V."/>
            <person name="Beaufils S."/>
            <person name="Darbon-Rongere E."/>
            <person name="Bossy R."/>
            <person name="Loux V."/>
            <person name="Zagorec M."/>
        </authorList>
    </citation>
    <scope>NUCLEOTIDE SEQUENCE [LARGE SCALE GENOMIC DNA]</scope>
    <source>
        <strain evidence="3">23K</strain>
    </source>
</reference>
<dbReference type="RefSeq" id="WP_011373967.1">
    <property type="nucleotide sequence ID" value="NC_007576.1"/>
</dbReference>
<keyword evidence="3" id="KW-1185">Reference proteome</keyword>
<dbReference type="OrthoDB" id="154912at2"/>
<keyword evidence="1" id="KW-1133">Transmembrane helix</keyword>
<dbReference type="AlphaFoldDB" id="Q38Z18"/>
<dbReference type="HOGENOM" id="CLU_2844428_0_0_9"/>
<feature type="transmembrane region" description="Helical" evidence="1">
    <location>
        <begin position="21"/>
        <end position="43"/>
    </location>
</feature>
<protein>
    <submittedName>
        <fullName evidence="2">Uncharacterized protein</fullName>
    </submittedName>
</protein>
<gene>
    <name evidence="2" type="ordered locus">LCA_0257</name>
</gene>
<accession>Q38Z18</accession>
<evidence type="ECO:0000313" key="2">
    <source>
        <dbReference type="EMBL" id="CAI54559.1"/>
    </source>
</evidence>
<sequence length="65" mass="7153">MLTLRDKTGWSIRRSKITMDVVLIIAGVLLGGRFGAITILTALTTGPAIQYLSQLFSQLLYGERI</sequence>
<keyword evidence="1" id="KW-0472">Membrane</keyword>
<proteinExistence type="predicted"/>
<evidence type="ECO:0000313" key="3">
    <source>
        <dbReference type="Proteomes" id="UP000002707"/>
    </source>
</evidence>
<organism evidence="2 3">
    <name type="scientific">Latilactobacillus sakei subsp. sakei (strain 23K)</name>
    <name type="common">Lactobacillus sakei subsp. sakei</name>
    <dbReference type="NCBI Taxonomy" id="314315"/>
    <lineage>
        <taxon>Bacteria</taxon>
        <taxon>Bacillati</taxon>
        <taxon>Bacillota</taxon>
        <taxon>Bacilli</taxon>
        <taxon>Lactobacillales</taxon>
        <taxon>Lactobacillaceae</taxon>
        <taxon>Latilactobacillus</taxon>
    </lineage>
</organism>
<dbReference type="KEGG" id="lsa:LCA_0257"/>
<dbReference type="STRING" id="314315.LCA_0257"/>
<evidence type="ECO:0000256" key="1">
    <source>
        <dbReference type="SAM" id="Phobius"/>
    </source>
</evidence>
<keyword evidence="1" id="KW-0812">Transmembrane</keyword>